<dbReference type="SUPFAM" id="SSF53474">
    <property type="entry name" value="alpha/beta-Hydrolases"/>
    <property type="match status" value="1"/>
</dbReference>
<dbReference type="eggNOG" id="COG0657">
    <property type="taxonomic scope" value="Bacteria"/>
</dbReference>
<gene>
    <name evidence="4" type="ORF">HMP0721_0496</name>
</gene>
<dbReference type="HOGENOM" id="CLU_1386864_0_0_9"/>
<organism evidence="4 5">
    <name type="scientific">Pseudoramibacter alactolyticus ATCC 23263</name>
    <dbReference type="NCBI Taxonomy" id="887929"/>
    <lineage>
        <taxon>Bacteria</taxon>
        <taxon>Bacillati</taxon>
        <taxon>Bacillota</taxon>
        <taxon>Clostridia</taxon>
        <taxon>Eubacteriales</taxon>
        <taxon>Eubacteriaceae</taxon>
        <taxon>Pseudoramibacter</taxon>
    </lineage>
</organism>
<dbReference type="PANTHER" id="PTHR48081:SF8">
    <property type="entry name" value="ALPHA_BETA HYDROLASE FOLD-3 DOMAIN-CONTAINING PROTEIN-RELATED"/>
    <property type="match status" value="1"/>
</dbReference>
<dbReference type="InterPro" id="IPR050300">
    <property type="entry name" value="GDXG_lipolytic_enzyme"/>
</dbReference>
<evidence type="ECO:0000259" key="3">
    <source>
        <dbReference type="Pfam" id="PF07859"/>
    </source>
</evidence>
<reference evidence="4 5" key="1">
    <citation type="submission" date="2010-12" db="EMBL/GenBank/DDBJ databases">
        <authorList>
            <person name="Muzny D."/>
            <person name="Qin X."/>
            <person name="Deng J."/>
            <person name="Jiang H."/>
            <person name="Liu Y."/>
            <person name="Qu J."/>
            <person name="Song X.-Z."/>
            <person name="Zhang L."/>
            <person name="Thornton R."/>
            <person name="Coyle M."/>
            <person name="Francisco L."/>
            <person name="Jackson L."/>
            <person name="Javaid M."/>
            <person name="Korchina V."/>
            <person name="Kovar C."/>
            <person name="Mata R."/>
            <person name="Mathew T."/>
            <person name="Ngo R."/>
            <person name="Nguyen L."/>
            <person name="Nguyen N."/>
            <person name="Okwuonu G."/>
            <person name="Ongeri F."/>
            <person name="Pham C."/>
            <person name="Simmons D."/>
            <person name="Wilczek-Boney K."/>
            <person name="Hale W."/>
            <person name="Jakkamsetti A."/>
            <person name="Pham P."/>
            <person name="Ruth R."/>
            <person name="San Lucas F."/>
            <person name="Warren J."/>
            <person name="Zhang J."/>
            <person name="Zhao Z."/>
            <person name="Zhou C."/>
            <person name="Zhu D."/>
            <person name="Lee S."/>
            <person name="Bess C."/>
            <person name="Blankenburg K."/>
            <person name="Forbes L."/>
            <person name="Fu Q."/>
            <person name="Gubbala S."/>
            <person name="Hirani K."/>
            <person name="Jayaseelan J.C."/>
            <person name="Lara F."/>
            <person name="Munidasa M."/>
            <person name="Palculict T."/>
            <person name="Patil S."/>
            <person name="Pu L.-L."/>
            <person name="Saada N."/>
            <person name="Tang L."/>
            <person name="Weissenberger G."/>
            <person name="Zhu Y."/>
            <person name="Hemphill L."/>
            <person name="Shang Y."/>
            <person name="Youmans B."/>
            <person name="Ayvaz T."/>
            <person name="Ross M."/>
            <person name="Santibanez J."/>
            <person name="Aqrawi P."/>
            <person name="Gross S."/>
            <person name="Joshi V."/>
            <person name="Fowler G."/>
            <person name="Nazareth L."/>
            <person name="Reid J."/>
            <person name="Worley K."/>
            <person name="Petrosino J."/>
            <person name="Highlander S."/>
            <person name="Gibbs R."/>
        </authorList>
    </citation>
    <scope>NUCLEOTIDE SEQUENCE [LARGE SCALE GENOMIC DNA]</scope>
    <source>
        <strain evidence="4 5">ATCC 23263</strain>
    </source>
</reference>
<dbReference type="AlphaFoldDB" id="E6MER3"/>
<evidence type="ECO:0000256" key="2">
    <source>
        <dbReference type="SAM" id="MobiDB-lite"/>
    </source>
</evidence>
<protein>
    <submittedName>
        <fullName evidence="4">GDXG lipolytic enzyme family protein</fullName>
    </submittedName>
</protein>
<feature type="non-terminal residue" evidence="4">
    <location>
        <position position="197"/>
    </location>
</feature>
<name>E6MER3_9FIRM</name>
<sequence>MLSGLIRLTGIKKRLDRQGTAFDELLERYRVKQKKPLKIPYGKMSDFHIETKDIGGTTCYAVRVKRSFSKKGVLYLFGGGYILPPDPGDIILCGQIAQNCDAEVWFPLYPMAPEHRLAETVQSTLRVYQAMLERYEAADIRFFGTSSGGGQAMALCVYIKHEQINVPLPGKLVLQSPGLQLPPSESQKEEMKKREKM</sequence>
<dbReference type="EMBL" id="AEQN01000007">
    <property type="protein sequence ID" value="EFV02588.1"/>
    <property type="molecule type" value="Genomic_DNA"/>
</dbReference>
<keyword evidence="1" id="KW-0378">Hydrolase</keyword>
<keyword evidence="5" id="KW-1185">Reference proteome</keyword>
<dbReference type="InterPro" id="IPR013094">
    <property type="entry name" value="AB_hydrolase_3"/>
</dbReference>
<dbReference type="InterPro" id="IPR029058">
    <property type="entry name" value="AB_hydrolase_fold"/>
</dbReference>
<dbReference type="PANTHER" id="PTHR48081">
    <property type="entry name" value="AB HYDROLASE SUPERFAMILY PROTEIN C4A8.06C"/>
    <property type="match status" value="1"/>
</dbReference>
<evidence type="ECO:0000313" key="4">
    <source>
        <dbReference type="EMBL" id="EFV02588.1"/>
    </source>
</evidence>
<dbReference type="STRING" id="887929.HMP0721_0496"/>
<evidence type="ECO:0000313" key="5">
    <source>
        <dbReference type="Proteomes" id="UP000004754"/>
    </source>
</evidence>
<proteinExistence type="predicted"/>
<feature type="compositionally biased region" description="Basic and acidic residues" evidence="2">
    <location>
        <begin position="186"/>
        <end position="197"/>
    </location>
</feature>
<dbReference type="Gene3D" id="3.40.50.1820">
    <property type="entry name" value="alpha/beta hydrolase"/>
    <property type="match status" value="1"/>
</dbReference>
<dbReference type="Pfam" id="PF07859">
    <property type="entry name" value="Abhydrolase_3"/>
    <property type="match status" value="1"/>
</dbReference>
<dbReference type="Proteomes" id="UP000004754">
    <property type="component" value="Unassembled WGS sequence"/>
</dbReference>
<feature type="domain" description="Alpha/beta hydrolase fold-3" evidence="3">
    <location>
        <begin position="73"/>
        <end position="190"/>
    </location>
</feature>
<feature type="region of interest" description="Disordered" evidence="2">
    <location>
        <begin position="177"/>
        <end position="197"/>
    </location>
</feature>
<accession>E6MER3</accession>
<dbReference type="GO" id="GO:0016787">
    <property type="term" value="F:hydrolase activity"/>
    <property type="evidence" value="ECO:0007669"/>
    <property type="project" value="UniProtKB-KW"/>
</dbReference>
<comment type="caution">
    <text evidence="4">The sequence shown here is derived from an EMBL/GenBank/DDBJ whole genome shotgun (WGS) entry which is preliminary data.</text>
</comment>
<evidence type="ECO:0000256" key="1">
    <source>
        <dbReference type="ARBA" id="ARBA00022801"/>
    </source>
</evidence>